<protein>
    <recommendedName>
        <fullName evidence="2">aminodeoxychorismate synthase</fullName>
        <ecNumber evidence="2">2.6.1.85</ecNumber>
    </recommendedName>
</protein>
<dbReference type="Pfam" id="PF04715">
    <property type="entry name" value="Anth_synt_I_N"/>
    <property type="match status" value="1"/>
</dbReference>
<dbReference type="PATRIC" id="fig|1698282.3.peg.229"/>
<evidence type="ECO:0000259" key="7">
    <source>
        <dbReference type="Pfam" id="PF04715"/>
    </source>
</evidence>
<evidence type="ECO:0000259" key="6">
    <source>
        <dbReference type="Pfam" id="PF00425"/>
    </source>
</evidence>
<dbReference type="PANTHER" id="PTHR11236">
    <property type="entry name" value="AMINOBENZOATE/ANTHRANILATE SYNTHASE"/>
    <property type="match status" value="1"/>
</dbReference>
<feature type="domain" description="Anthranilate synthase component I N-terminal" evidence="7">
    <location>
        <begin position="20"/>
        <end position="99"/>
    </location>
</feature>
<proteinExistence type="predicted"/>
<evidence type="ECO:0000256" key="3">
    <source>
        <dbReference type="ARBA" id="ARBA00022679"/>
    </source>
</evidence>
<dbReference type="UniPathway" id="UPA00035">
    <property type="reaction ID" value="UER00040"/>
</dbReference>
<comment type="caution">
    <text evidence="8">The sequence shown here is derived from an EMBL/GenBank/DDBJ whole genome shotgun (WGS) entry which is preliminary data.</text>
</comment>
<keyword evidence="3" id="KW-0808">Transferase</keyword>
<reference evidence="8 9" key="1">
    <citation type="journal article" date="2016" name="Sci. Rep.">
        <title>Metabolic traits of an uncultured archaeal lineage -MSBL1- from brine pools of the Red Sea.</title>
        <authorList>
            <person name="Mwirichia R."/>
            <person name="Alam I."/>
            <person name="Rashid M."/>
            <person name="Vinu M."/>
            <person name="Ba-Alawi W."/>
            <person name="Anthony Kamau A."/>
            <person name="Kamanda Ngugi D."/>
            <person name="Goker M."/>
            <person name="Klenk H.P."/>
            <person name="Bajic V."/>
            <person name="Stingl U."/>
        </authorList>
    </citation>
    <scope>NUCLEOTIDE SEQUENCE [LARGE SCALE GENOMIC DNA]</scope>
    <source>
        <strain evidence="8">SCGC-AAA382F02</strain>
    </source>
</reference>
<dbReference type="EC" id="2.6.1.85" evidence="2"/>
<dbReference type="InterPro" id="IPR015890">
    <property type="entry name" value="Chorismate_C"/>
</dbReference>
<dbReference type="SUPFAM" id="SSF56322">
    <property type="entry name" value="ADC synthase"/>
    <property type="match status" value="1"/>
</dbReference>
<evidence type="ECO:0000313" key="9">
    <source>
        <dbReference type="Proteomes" id="UP000070491"/>
    </source>
</evidence>
<keyword evidence="9" id="KW-1185">Reference proteome</keyword>
<dbReference type="AlphaFoldDB" id="A0A133VHH5"/>
<dbReference type="GO" id="GO:0046820">
    <property type="term" value="F:4-amino-4-deoxychorismate synthase activity"/>
    <property type="evidence" value="ECO:0007669"/>
    <property type="project" value="UniProtKB-EC"/>
</dbReference>
<dbReference type="InterPro" id="IPR006805">
    <property type="entry name" value="Anth_synth_I_N"/>
</dbReference>
<feature type="domain" description="Chorismate-utilising enzyme C-terminal" evidence="6">
    <location>
        <begin position="129"/>
        <end position="382"/>
    </location>
</feature>
<dbReference type="GO" id="GO:0000162">
    <property type="term" value="P:L-tryptophan biosynthetic process"/>
    <property type="evidence" value="ECO:0007669"/>
    <property type="project" value="UniProtKB-UniPathway"/>
</dbReference>
<evidence type="ECO:0000256" key="2">
    <source>
        <dbReference type="ARBA" id="ARBA00013139"/>
    </source>
</evidence>
<organism evidence="8 9">
    <name type="scientific">candidate division MSBL1 archaeon SCGC-AAA382F02</name>
    <dbReference type="NCBI Taxonomy" id="1698282"/>
    <lineage>
        <taxon>Archaea</taxon>
        <taxon>Methanobacteriati</taxon>
        <taxon>Methanobacteriota</taxon>
        <taxon>candidate division MSBL1</taxon>
    </lineage>
</organism>
<dbReference type="EMBL" id="LHYG01000027">
    <property type="protein sequence ID" value="KXB05896.1"/>
    <property type="molecule type" value="Genomic_DNA"/>
</dbReference>
<keyword evidence="4" id="KW-0822">Tryptophan biosynthesis</keyword>
<dbReference type="InterPro" id="IPR005802">
    <property type="entry name" value="ADC_synth_comp_1"/>
</dbReference>
<dbReference type="InterPro" id="IPR019999">
    <property type="entry name" value="Anth_synth_I-like"/>
</dbReference>
<evidence type="ECO:0000256" key="4">
    <source>
        <dbReference type="ARBA" id="ARBA00022822"/>
    </source>
</evidence>
<keyword evidence="5" id="KW-0057">Aromatic amino acid biosynthesis</keyword>
<dbReference type="NCBIfam" id="TIGR00553">
    <property type="entry name" value="pabB"/>
    <property type="match status" value="1"/>
</dbReference>
<accession>A0A133VHH5</accession>
<evidence type="ECO:0000256" key="5">
    <source>
        <dbReference type="ARBA" id="ARBA00023141"/>
    </source>
</evidence>
<comment type="pathway">
    <text evidence="1">Amino-acid biosynthesis; L-tryptophan biosynthesis; L-tryptophan from chorismate: step 1/5.</text>
</comment>
<dbReference type="InterPro" id="IPR005801">
    <property type="entry name" value="ADC_synthase"/>
</dbReference>
<evidence type="ECO:0000313" key="8">
    <source>
        <dbReference type="EMBL" id="KXB05896.1"/>
    </source>
</evidence>
<evidence type="ECO:0000256" key="1">
    <source>
        <dbReference type="ARBA" id="ARBA00004873"/>
    </source>
</evidence>
<sequence>MLSSGGGWSSERDTYTKFENPIFSLRVQNGNVILETHGNQIQIKGNPIKILENFLEKKYYAVGYFGYEFYRFIEQDFTPAPHKNGADFPDAHFLFFNEIAEKKTKTRKNNCNNKSFLNEEISPNQNMTKSQYTNMIEKARSYIKQGDIYQVNLSQKFRFPLKIPLQKFLSRLYEEQPVPFACYLDFGKFQIVSGSMELFLRKKGQKLVTKPIKGTRKRGSSEKEDKELYSELRRSEKEQAENLMIVDLMRNDLGRVCEFGSVEVNNLFKIECYSTLYQMVSEVEGTLRKQATTGDILQATFPPGSVTGAPKRRAMEIIDELEPHLRGPYCGAIGFFEPSGDFTLSVAIRVIVNEGNEGMFWAGGGIVWDSVPDQEYKETLIKSRATMKTLNGEKI</sequence>
<dbReference type="Gene3D" id="3.60.120.10">
    <property type="entry name" value="Anthranilate synthase"/>
    <property type="match status" value="1"/>
</dbReference>
<keyword evidence="4" id="KW-0028">Amino-acid biosynthesis</keyword>
<dbReference type="Pfam" id="PF00425">
    <property type="entry name" value="Chorismate_bind"/>
    <property type="match status" value="1"/>
</dbReference>
<dbReference type="PRINTS" id="PR00095">
    <property type="entry name" value="ANTSNTHASEI"/>
</dbReference>
<dbReference type="PANTHER" id="PTHR11236:SF50">
    <property type="entry name" value="AMINODEOXYCHORISMATE SYNTHASE COMPONENT 1"/>
    <property type="match status" value="1"/>
</dbReference>
<name>A0A133VHH5_9EURY</name>
<dbReference type="Proteomes" id="UP000070491">
    <property type="component" value="Unassembled WGS sequence"/>
</dbReference>
<gene>
    <name evidence="8" type="ORF">AKJ53_01800</name>
</gene>
<dbReference type="GO" id="GO:0009396">
    <property type="term" value="P:folic acid-containing compound biosynthetic process"/>
    <property type="evidence" value="ECO:0007669"/>
    <property type="project" value="InterPro"/>
</dbReference>